<dbReference type="InterPro" id="IPR000001">
    <property type="entry name" value="Kringle"/>
</dbReference>
<dbReference type="Proteomes" id="UP000015101">
    <property type="component" value="Unassembled WGS sequence"/>
</dbReference>
<dbReference type="Gene3D" id="2.40.20.10">
    <property type="entry name" value="Plasminogen Kringle 4"/>
    <property type="match status" value="1"/>
</dbReference>
<dbReference type="CDD" id="cd00057">
    <property type="entry name" value="FA58C"/>
    <property type="match status" value="1"/>
</dbReference>
<dbReference type="InterPro" id="IPR038178">
    <property type="entry name" value="Kringle_sf"/>
</dbReference>
<comment type="subcellular location">
    <subcellularLocation>
        <location evidence="1">Endomembrane system</location>
        <topology evidence="1">Peripheral membrane protein</topology>
    </subcellularLocation>
    <subcellularLocation>
        <location evidence="2">Secreted</location>
    </subcellularLocation>
</comment>
<keyword evidence="6" id="KW-0472">Membrane</keyword>
<dbReference type="InterPro" id="IPR006626">
    <property type="entry name" value="PbH1"/>
</dbReference>
<dbReference type="Gene3D" id="2.60.120.260">
    <property type="entry name" value="Galactose-binding domain-like"/>
    <property type="match status" value="1"/>
</dbReference>
<dbReference type="InterPro" id="IPR050633">
    <property type="entry name" value="Neuropilin_MCO_CoagFactor"/>
</dbReference>
<dbReference type="GO" id="GO:0005576">
    <property type="term" value="C:extracellular region"/>
    <property type="evidence" value="ECO:0007669"/>
    <property type="project" value="UniProtKB-SubCell"/>
</dbReference>
<dbReference type="HOGENOM" id="CLU_241872_0_0_1"/>
<accession>T1EZA3</accession>
<evidence type="ECO:0000259" key="10">
    <source>
        <dbReference type="PROSITE" id="PS50070"/>
    </source>
</evidence>
<dbReference type="InterPro" id="IPR036195">
    <property type="entry name" value="AbfB_ABD_sf"/>
</dbReference>
<keyword evidence="5" id="KW-0130">Cell adhesion</keyword>
<evidence type="ECO:0000256" key="8">
    <source>
        <dbReference type="PROSITE-ProRule" id="PRU00121"/>
    </source>
</evidence>
<proteinExistence type="predicted"/>
<dbReference type="GO" id="GO:0046373">
    <property type="term" value="P:L-arabinose metabolic process"/>
    <property type="evidence" value="ECO:0007669"/>
    <property type="project" value="InterPro"/>
</dbReference>
<feature type="domain" description="F5/8 type C" evidence="9">
    <location>
        <begin position="102"/>
        <end position="251"/>
    </location>
</feature>
<dbReference type="SMART" id="SM00231">
    <property type="entry name" value="FA58C"/>
    <property type="match status" value="1"/>
</dbReference>
<dbReference type="SMART" id="SM00710">
    <property type="entry name" value="PbH1"/>
    <property type="match status" value="11"/>
</dbReference>
<dbReference type="Pfam" id="PF00051">
    <property type="entry name" value="Kringle"/>
    <property type="match status" value="1"/>
</dbReference>
<dbReference type="SUPFAM" id="SSF57440">
    <property type="entry name" value="Kringle-like"/>
    <property type="match status" value="1"/>
</dbReference>
<dbReference type="KEGG" id="hro:HELRODRAFT_167348"/>
<dbReference type="OrthoDB" id="6140208at2759"/>
<keyword evidence="7" id="KW-1015">Disulfide bond</keyword>
<dbReference type="InterPro" id="IPR012334">
    <property type="entry name" value="Pectin_lyas_fold"/>
</dbReference>
<dbReference type="CTD" id="20201903"/>
<evidence type="ECO:0000256" key="4">
    <source>
        <dbReference type="ARBA" id="ARBA00022572"/>
    </source>
</evidence>
<reference evidence="11 13" key="2">
    <citation type="journal article" date="2013" name="Nature">
        <title>Insights into bilaterian evolution from three spiralian genomes.</title>
        <authorList>
            <person name="Simakov O."/>
            <person name="Marletaz F."/>
            <person name="Cho S.J."/>
            <person name="Edsinger-Gonzales E."/>
            <person name="Havlak P."/>
            <person name="Hellsten U."/>
            <person name="Kuo D.H."/>
            <person name="Larsson T."/>
            <person name="Lv J."/>
            <person name="Arendt D."/>
            <person name="Savage R."/>
            <person name="Osoegawa K."/>
            <person name="de Jong P."/>
            <person name="Grimwood J."/>
            <person name="Chapman J.A."/>
            <person name="Shapiro H."/>
            <person name="Aerts A."/>
            <person name="Otillar R.P."/>
            <person name="Terry A.Y."/>
            <person name="Boore J.L."/>
            <person name="Grigoriev I.V."/>
            <person name="Lindberg D.R."/>
            <person name="Seaver E.C."/>
            <person name="Weisblat D.A."/>
            <person name="Putnam N.H."/>
            <person name="Rokhsar D.S."/>
        </authorList>
    </citation>
    <scope>NUCLEOTIDE SEQUENCE</scope>
</reference>
<dbReference type="PANTHER" id="PTHR46806">
    <property type="entry name" value="F5/8 TYPE C DOMAIN-CONTAINING PROTEIN"/>
    <property type="match status" value="1"/>
</dbReference>
<dbReference type="EMBL" id="KB095858">
    <property type="protein sequence ID" value="ESO10845.1"/>
    <property type="molecule type" value="Genomic_DNA"/>
</dbReference>
<dbReference type="Gene3D" id="2.80.10.50">
    <property type="match status" value="1"/>
</dbReference>
<feature type="domain" description="Kringle" evidence="10">
    <location>
        <begin position="14"/>
        <end position="94"/>
    </location>
</feature>
<dbReference type="InterPro" id="IPR000421">
    <property type="entry name" value="FA58C"/>
</dbReference>
<dbReference type="PROSITE" id="PS50070">
    <property type="entry name" value="KRINGLE_2"/>
    <property type="match status" value="1"/>
</dbReference>
<dbReference type="PANTHER" id="PTHR46806:SF5">
    <property type="entry name" value="F5_8 TYPE C DOMAIN-CONTAINING PROTEIN"/>
    <property type="match status" value="1"/>
</dbReference>
<dbReference type="PROSITE" id="PS50022">
    <property type="entry name" value="FA58C_3"/>
    <property type="match status" value="1"/>
</dbReference>
<dbReference type="InterPro" id="IPR011050">
    <property type="entry name" value="Pectin_lyase_fold/virulence"/>
</dbReference>
<evidence type="ECO:0000259" key="9">
    <source>
        <dbReference type="PROSITE" id="PS50022"/>
    </source>
</evidence>
<comment type="caution">
    <text evidence="8">Lacks conserved residue(s) required for the propagation of feature annotation.</text>
</comment>
<reference evidence="12" key="3">
    <citation type="submission" date="2015-06" db="UniProtKB">
        <authorList>
            <consortium name="EnsemblMetazoa"/>
        </authorList>
    </citation>
    <scope>IDENTIFICATION</scope>
</reference>
<dbReference type="SUPFAM" id="SSF110221">
    <property type="entry name" value="AbfB domain"/>
    <property type="match status" value="1"/>
</dbReference>
<evidence type="ECO:0000256" key="1">
    <source>
        <dbReference type="ARBA" id="ARBA00004184"/>
    </source>
</evidence>
<keyword evidence="13" id="KW-1185">Reference proteome</keyword>
<keyword evidence="4 8" id="KW-0420">Kringle</keyword>
<evidence type="ECO:0000256" key="3">
    <source>
        <dbReference type="ARBA" id="ARBA00022525"/>
    </source>
</evidence>
<dbReference type="InParanoid" id="T1EZA3"/>
<dbReference type="Gene3D" id="2.160.20.10">
    <property type="entry name" value="Single-stranded right-handed beta-helix, Pectin lyase-like"/>
    <property type="match status" value="1"/>
</dbReference>
<evidence type="ECO:0000313" key="12">
    <source>
        <dbReference type="EnsemblMetazoa" id="HelroP167348"/>
    </source>
</evidence>
<evidence type="ECO:0000313" key="11">
    <source>
        <dbReference type="EMBL" id="ESO10845.1"/>
    </source>
</evidence>
<gene>
    <name evidence="12" type="primary">20201903</name>
    <name evidence="11" type="ORF">HELRODRAFT_167348</name>
</gene>
<dbReference type="GO" id="GO:0007155">
    <property type="term" value="P:cell adhesion"/>
    <property type="evidence" value="ECO:0007669"/>
    <property type="project" value="UniProtKB-KW"/>
</dbReference>
<evidence type="ECO:0000256" key="5">
    <source>
        <dbReference type="ARBA" id="ARBA00022889"/>
    </source>
</evidence>
<dbReference type="EnsemblMetazoa" id="HelroT167348">
    <property type="protein sequence ID" value="HelroP167348"/>
    <property type="gene ID" value="HelroG167348"/>
</dbReference>
<dbReference type="SMART" id="SM00130">
    <property type="entry name" value="KR"/>
    <property type="match status" value="1"/>
</dbReference>
<dbReference type="SUPFAM" id="SSF49785">
    <property type="entry name" value="Galactose-binding domain-like"/>
    <property type="match status" value="1"/>
</dbReference>
<dbReference type="GO" id="GO:0012505">
    <property type="term" value="C:endomembrane system"/>
    <property type="evidence" value="ECO:0007669"/>
    <property type="project" value="UniProtKB-SubCell"/>
</dbReference>
<dbReference type="eggNOG" id="KOG3516">
    <property type="taxonomic scope" value="Eukaryota"/>
</dbReference>
<dbReference type="InterPro" id="IPR013806">
    <property type="entry name" value="Kringle-like"/>
</dbReference>
<reference evidence="13" key="1">
    <citation type="submission" date="2012-12" db="EMBL/GenBank/DDBJ databases">
        <authorList>
            <person name="Hellsten U."/>
            <person name="Grimwood J."/>
            <person name="Chapman J.A."/>
            <person name="Shapiro H."/>
            <person name="Aerts A."/>
            <person name="Otillar R.P."/>
            <person name="Terry A.Y."/>
            <person name="Boore J.L."/>
            <person name="Simakov O."/>
            <person name="Marletaz F."/>
            <person name="Cho S.-J."/>
            <person name="Edsinger-Gonzales E."/>
            <person name="Havlak P."/>
            <person name="Kuo D.-H."/>
            <person name="Larsson T."/>
            <person name="Lv J."/>
            <person name="Arendt D."/>
            <person name="Savage R."/>
            <person name="Osoegawa K."/>
            <person name="de Jong P."/>
            <person name="Lindberg D.R."/>
            <person name="Seaver E.C."/>
            <person name="Weisblat D.A."/>
            <person name="Putnam N.H."/>
            <person name="Grigoriev I.V."/>
            <person name="Rokhsar D.S."/>
        </authorList>
    </citation>
    <scope>NUCLEOTIDE SEQUENCE</scope>
</reference>
<dbReference type="GeneID" id="20201903"/>
<evidence type="ECO:0000256" key="7">
    <source>
        <dbReference type="ARBA" id="ARBA00023157"/>
    </source>
</evidence>
<dbReference type="RefSeq" id="XP_009011114.1">
    <property type="nucleotide sequence ID" value="XM_009012866.1"/>
</dbReference>
<dbReference type="Pfam" id="PF00754">
    <property type="entry name" value="F5_F8_type_C"/>
    <property type="match status" value="1"/>
</dbReference>
<evidence type="ECO:0008006" key="14">
    <source>
        <dbReference type="Google" id="ProtNLM"/>
    </source>
</evidence>
<keyword evidence="3" id="KW-0964">Secreted</keyword>
<evidence type="ECO:0000313" key="13">
    <source>
        <dbReference type="Proteomes" id="UP000015101"/>
    </source>
</evidence>
<name>T1EZA3_HELRO</name>
<protein>
    <recommendedName>
        <fullName evidence="14">F5/8 type C domain-containing protein</fullName>
    </recommendedName>
</protein>
<dbReference type="InterPro" id="IPR008979">
    <property type="entry name" value="Galactose-bd-like_sf"/>
</dbReference>
<dbReference type="SUPFAM" id="SSF51126">
    <property type="entry name" value="Pectin lyase-like"/>
    <property type="match status" value="3"/>
</dbReference>
<organism evidence="12 13">
    <name type="scientific">Helobdella robusta</name>
    <name type="common">Californian leech</name>
    <dbReference type="NCBI Taxonomy" id="6412"/>
    <lineage>
        <taxon>Eukaryota</taxon>
        <taxon>Metazoa</taxon>
        <taxon>Spiralia</taxon>
        <taxon>Lophotrochozoa</taxon>
        <taxon>Annelida</taxon>
        <taxon>Clitellata</taxon>
        <taxon>Hirudinea</taxon>
        <taxon>Rhynchobdellida</taxon>
        <taxon>Glossiphoniidae</taxon>
        <taxon>Helobdella</taxon>
    </lineage>
</organism>
<evidence type="ECO:0000256" key="2">
    <source>
        <dbReference type="ARBA" id="ARBA00004613"/>
    </source>
</evidence>
<dbReference type="GO" id="GO:0046556">
    <property type="term" value="F:alpha-L-arabinofuranosidase activity"/>
    <property type="evidence" value="ECO:0007669"/>
    <property type="project" value="InterPro"/>
</dbReference>
<dbReference type="EMBL" id="AMQM01002760">
    <property type="status" value="NOT_ANNOTATED_CDS"/>
    <property type="molecule type" value="Genomic_DNA"/>
</dbReference>
<sequence length="1669" mass="186751">MRKFCILQEKHRGDCTPSDGVYTGTMNVSASGKPCFPWLYNGPICSKGIEGVDLTKTHNFCRNPAEPAACHHDKPFCYLDASNNEWEFCDLPTCGFKPPATCMEALGMGDGRIIDEKIFSPSSYNFDFLPQRARLNETNQAAWIASYNYPHFTYLSVDLTYPYTITKIAMAGHSHYYITKFKVMYSIDSYLWHFYGTDEDDAALAHEFEGNHGGYDVNVVYFEKQFQAVFVVIIPTAYINLPSIRMEIYGCLSLTTVPGKANTYWAAVNNPYVIKTPIVLTAETTLQIDADVKIVFADKSASLTISGCLELESIEGLEVQMLSNNILSYRTTLDYFDNNRPFWQGVIFPADNSACNNMNLKHLFVRGAGIRASMKNVNWEGFIVTNSWLALSFSNNENINLTNCVIKSNEYGVEMPRAQTTFIESSKFIDNNNAGINVGYSNHFSAFLLSISNTILQNNDYGIFAQYSSAWSVTVDIRITNCLFKNHRSKGVFLNLMYMFEANIVIESTTFVASEFFLYSDQTPSSLRISNSLFSEYKKATAALYLGKCLKTLTVVNCSFINNSWKTLLIEINNNCPELAVNISQSKFTNNVGSACLQANLFSRSVVRIDSNIFANNSVDWVVTFNVPSVYVVTLSNNQLINFNSPYEVACHAPYNAGLSYKADLNYWGTTDAKNISDRIFDFYKDSSKSFIQISSILKNEFTDGSLTLPLRRFSTQNGTAGGFLDGNITLQPSLAGNELNVASSIYVSNGSCLIIQGPLTLKFKAQIGLVIEGGCLQINGNVTLTSFDNYKWNGIKLSNSVGTMMKNVQVSETPLAIEAVNSPLNVYASTFNANTFLKVYGQTSIEVFLEQDIVIQNSFLKSGWDCLGVNWANILNLKATNNTINCLRYTLHIDNLYTSENAIKFTGNNILSGCFYIHLRNPKLIDLSGNDIKSQLTHCAYLLDFQLFNNYNAFDPIMNGNVKIENNAFRDISGVRADSAVLNLMCFGYYAPEYVYAIYLRNNIFERNDVTSVLSTNCLGLTSNRNVLNNPSSDYEMKILREFSNQHPLPIYFVKNYWGNVSDPKLRVFDKSKSPSLVETILTPWFGDSNMTTLITQTSSFERGNGQIGGILEEDFVLTLKKSPYSVIEDITIPLSITLTVEPGVKMNFLSGGIIVKDWVIKKERNWWSMFYKNTWFVVSLNENSNKKFTGDMLCQEAGYRESISQTAFDCNSLSLEEQMFVPPCTNNTGQFQRVVLECNSQNVFSIQECSVSINQASLQFYNITCLDFLPKQTDKYVRVTTKSGKRLAVSSTDDIILESESSNGDDIFVKITPCLLATDIKCFSLMSYNRPGWFIRKNGESLVLDFQNNLRRADEFNMDASFVSISSINPSDVDYMSLKVLSSSAPAGSVIFRENDTSSSIVLVSSSDALVASSQSFFSFKINEWKESLSKRKKRAVDKQSILNNVVIKNPNVGISIQGKLPILRNIEIVNSISHALQIYGIATGQLNIENFNSIDSGGSGIVFNLADYSKDFQCFIINCAFVNARGQSIQWSGRGNLHVEKSNFLNLSTTAIAMRSRGDAISSSKAAVKSSLFTGKSVQIVLSFIGMEFNQQLFQYFQVLLENNSFIELTQAYSDYMIYMAYLTADIKGNQFVDCTFSRVLYLSPISQVNMCSLMLDGDGLRAVQK</sequence>
<evidence type="ECO:0000256" key="6">
    <source>
        <dbReference type="ARBA" id="ARBA00023136"/>
    </source>
</evidence>